<dbReference type="EnsemblMetazoa" id="CLYHEMT014699.1">
    <property type="protein sequence ID" value="CLYHEMP014699.1"/>
    <property type="gene ID" value="CLYHEMG014699"/>
</dbReference>
<keyword evidence="2" id="KW-1185">Reference proteome</keyword>
<dbReference type="Proteomes" id="UP000594262">
    <property type="component" value="Unplaced"/>
</dbReference>
<evidence type="ECO:0000313" key="1">
    <source>
        <dbReference type="EnsemblMetazoa" id="CLYHEMP014699.1"/>
    </source>
</evidence>
<organism evidence="1 2">
    <name type="scientific">Clytia hemisphaerica</name>
    <dbReference type="NCBI Taxonomy" id="252671"/>
    <lineage>
        <taxon>Eukaryota</taxon>
        <taxon>Metazoa</taxon>
        <taxon>Cnidaria</taxon>
        <taxon>Hydrozoa</taxon>
        <taxon>Hydroidolina</taxon>
        <taxon>Leptothecata</taxon>
        <taxon>Obeliida</taxon>
        <taxon>Clytiidae</taxon>
        <taxon>Clytia</taxon>
    </lineage>
</organism>
<accession>A0A7M5WXL0</accession>
<protein>
    <submittedName>
        <fullName evidence="1">Uncharacterized protein</fullName>
    </submittedName>
</protein>
<dbReference type="OrthoDB" id="5968066at2759"/>
<sequence length="99" mass="11309">MQWLLMDEEDTTFKPTDWGWYKAVGHLKPTATDKPLAPPEILNIKRCKCKPSPKNPCGTNLCSCRKNGLKCMSSCGGCHGEDCNNKKARDRKQYNEHYF</sequence>
<name>A0A7M5WXL0_9CNID</name>
<proteinExistence type="predicted"/>
<dbReference type="AlphaFoldDB" id="A0A7M5WXL0"/>
<evidence type="ECO:0000313" key="2">
    <source>
        <dbReference type="Proteomes" id="UP000594262"/>
    </source>
</evidence>
<reference evidence="1" key="1">
    <citation type="submission" date="2021-01" db="UniProtKB">
        <authorList>
            <consortium name="EnsemblMetazoa"/>
        </authorList>
    </citation>
    <scope>IDENTIFICATION</scope>
</reference>